<dbReference type="InterPro" id="IPR052016">
    <property type="entry name" value="Bact_Sigma-Reg"/>
</dbReference>
<protein>
    <submittedName>
        <fullName evidence="6">PP2C family protein-serine/threonine phosphatase</fullName>
        <ecNumber evidence="6">3.1.3.16</ecNumber>
    </submittedName>
</protein>
<evidence type="ECO:0000256" key="2">
    <source>
        <dbReference type="SAM" id="MobiDB-lite"/>
    </source>
</evidence>
<dbReference type="SMART" id="SM00304">
    <property type="entry name" value="HAMP"/>
    <property type="match status" value="1"/>
</dbReference>
<reference evidence="6 7" key="1">
    <citation type="submission" date="2024-09" db="EMBL/GenBank/DDBJ databases">
        <authorList>
            <person name="D'Angelo T."/>
        </authorList>
    </citation>
    <scope>NUCLEOTIDE SEQUENCE [LARGE SCALE GENOMIC DNA]</scope>
    <source>
        <strain evidence="6">SAG AM-320-E07</strain>
    </source>
</reference>
<dbReference type="SUPFAM" id="SSF81606">
    <property type="entry name" value="PP2C-like"/>
    <property type="match status" value="1"/>
</dbReference>
<dbReference type="InterPro" id="IPR003660">
    <property type="entry name" value="HAMP_dom"/>
</dbReference>
<feature type="domain" description="PPM-type phosphatase" evidence="5">
    <location>
        <begin position="132"/>
        <end position="382"/>
    </location>
</feature>
<evidence type="ECO:0000259" key="4">
    <source>
        <dbReference type="PROSITE" id="PS50885"/>
    </source>
</evidence>
<dbReference type="CDD" id="cd06225">
    <property type="entry name" value="HAMP"/>
    <property type="match status" value="1"/>
</dbReference>
<dbReference type="EC" id="3.1.3.16" evidence="6"/>
<comment type="caution">
    <text evidence="6">The sequence shown here is derived from an EMBL/GenBank/DDBJ whole genome shotgun (WGS) entry which is preliminary data.</text>
</comment>
<dbReference type="SUPFAM" id="SSF158472">
    <property type="entry name" value="HAMP domain-like"/>
    <property type="match status" value="1"/>
</dbReference>
<feature type="transmembrane region" description="Helical" evidence="3">
    <location>
        <begin position="20"/>
        <end position="42"/>
    </location>
</feature>
<dbReference type="InterPro" id="IPR001932">
    <property type="entry name" value="PPM-type_phosphatase-like_dom"/>
</dbReference>
<dbReference type="Pfam" id="PF00672">
    <property type="entry name" value="HAMP"/>
    <property type="match status" value="1"/>
</dbReference>
<dbReference type="Pfam" id="PF07228">
    <property type="entry name" value="SpoIIE"/>
    <property type="match status" value="2"/>
</dbReference>
<sequence length="393" mass="42416">VRLWDLVQEFVREEHKVNQAILVVLAFIAAIFLIMEAVALFFGLRIASGITGAVHVLHRGTLRLGAGDFDTHIDLPNEDEFGDLASSFNTMTVAVKRGREEAVARERLERELETARAIQQRLLPDDTPVVPGFDITGTSVPSRQVGGDYFDFLIQDDGRVGVAIGDVSGKGIPAALLMSNLQACLQGQVIHPSSVAEIVGRVNDLLVRSTDSQMFATFFYGVLDQTEATLTTTNAGHNPPIVCRADGSMEMLERGGLLLGMLPGRSYEQETIVLAPGDVVVLFTDGITEAEGPIDDVDADVPDVIAGNTVDEQGETESTADDDAVPETDKDNMFGDEHLEQIVRKHAHRSAAEIRDVILAAVSKHAADVPQSDDITLVVIKRLSVVIGVDLDT</sequence>
<gene>
    <name evidence="6" type="ORF">ACFL6M_07310</name>
</gene>
<dbReference type="PANTHER" id="PTHR43156">
    <property type="entry name" value="STAGE II SPORULATION PROTEIN E-RELATED"/>
    <property type="match status" value="1"/>
</dbReference>
<keyword evidence="3" id="KW-1133">Transmembrane helix</keyword>
<keyword evidence="7" id="KW-1185">Reference proteome</keyword>
<dbReference type="PROSITE" id="PS50885">
    <property type="entry name" value="HAMP"/>
    <property type="match status" value="1"/>
</dbReference>
<name>A0ABV6YM27_UNCEI</name>
<dbReference type="InterPro" id="IPR036457">
    <property type="entry name" value="PPM-type-like_dom_sf"/>
</dbReference>
<organism evidence="6 7">
    <name type="scientific">Eiseniibacteriota bacterium</name>
    <dbReference type="NCBI Taxonomy" id="2212470"/>
    <lineage>
        <taxon>Bacteria</taxon>
        <taxon>Candidatus Eiseniibacteriota</taxon>
    </lineage>
</organism>
<dbReference type="PANTHER" id="PTHR43156:SF2">
    <property type="entry name" value="STAGE II SPORULATION PROTEIN E"/>
    <property type="match status" value="1"/>
</dbReference>
<feature type="domain" description="HAMP" evidence="4">
    <location>
        <begin position="48"/>
        <end position="100"/>
    </location>
</feature>
<evidence type="ECO:0000313" key="7">
    <source>
        <dbReference type="Proteomes" id="UP001593833"/>
    </source>
</evidence>
<evidence type="ECO:0000256" key="3">
    <source>
        <dbReference type="SAM" id="Phobius"/>
    </source>
</evidence>
<keyword evidence="3" id="KW-0812">Transmembrane</keyword>
<dbReference type="EMBL" id="JBHPKH010000146">
    <property type="protein sequence ID" value="MFC1573390.1"/>
    <property type="molecule type" value="Genomic_DNA"/>
</dbReference>
<dbReference type="Gene3D" id="3.60.40.10">
    <property type="entry name" value="PPM-type phosphatase domain"/>
    <property type="match status" value="2"/>
</dbReference>
<accession>A0ABV6YM27</accession>
<feature type="region of interest" description="Disordered" evidence="2">
    <location>
        <begin position="308"/>
        <end position="332"/>
    </location>
</feature>
<feature type="compositionally biased region" description="Acidic residues" evidence="2">
    <location>
        <begin position="312"/>
        <end position="326"/>
    </location>
</feature>
<evidence type="ECO:0000313" key="6">
    <source>
        <dbReference type="EMBL" id="MFC1573390.1"/>
    </source>
</evidence>
<keyword evidence="1 6" id="KW-0378">Hydrolase</keyword>
<evidence type="ECO:0000259" key="5">
    <source>
        <dbReference type="PROSITE" id="PS51746"/>
    </source>
</evidence>
<dbReference type="Gene3D" id="6.10.340.10">
    <property type="match status" value="1"/>
</dbReference>
<proteinExistence type="predicted"/>
<dbReference type="GO" id="GO:0004722">
    <property type="term" value="F:protein serine/threonine phosphatase activity"/>
    <property type="evidence" value="ECO:0007669"/>
    <property type="project" value="UniProtKB-EC"/>
</dbReference>
<evidence type="ECO:0000256" key="1">
    <source>
        <dbReference type="ARBA" id="ARBA00022801"/>
    </source>
</evidence>
<dbReference type="Proteomes" id="UP001593833">
    <property type="component" value="Unassembled WGS sequence"/>
</dbReference>
<dbReference type="SMART" id="SM00331">
    <property type="entry name" value="PP2C_SIG"/>
    <property type="match status" value="1"/>
</dbReference>
<dbReference type="PROSITE" id="PS51746">
    <property type="entry name" value="PPM_2"/>
    <property type="match status" value="1"/>
</dbReference>
<keyword evidence="3" id="KW-0472">Membrane</keyword>
<feature type="non-terminal residue" evidence="6">
    <location>
        <position position="1"/>
    </location>
</feature>